<evidence type="ECO:0000256" key="8">
    <source>
        <dbReference type="RuleBase" id="RU363032"/>
    </source>
</evidence>
<feature type="transmembrane region" description="Helical" evidence="8">
    <location>
        <begin position="150"/>
        <end position="176"/>
    </location>
</feature>
<keyword evidence="6 8" id="KW-1133">Transmembrane helix</keyword>
<evidence type="ECO:0000256" key="3">
    <source>
        <dbReference type="ARBA" id="ARBA00022448"/>
    </source>
</evidence>
<comment type="similarity">
    <text evidence="2">Belongs to the binding-protein-dependent transport system permease family. CysTW subfamily.</text>
</comment>
<feature type="transmembrane region" description="Helical" evidence="8">
    <location>
        <begin position="12"/>
        <end position="32"/>
    </location>
</feature>
<dbReference type="SUPFAM" id="SSF161098">
    <property type="entry name" value="MetI-like"/>
    <property type="match status" value="1"/>
</dbReference>
<dbReference type="RefSeq" id="WP_198884769.1">
    <property type="nucleotide sequence ID" value="NZ_JAEKJA010000046.1"/>
</dbReference>
<evidence type="ECO:0000313" key="11">
    <source>
        <dbReference type="Proteomes" id="UP000609531"/>
    </source>
</evidence>
<dbReference type="InterPro" id="IPR035906">
    <property type="entry name" value="MetI-like_sf"/>
</dbReference>
<dbReference type="PANTHER" id="PTHR42929:SF5">
    <property type="entry name" value="ABC TRANSPORTER PERMEASE PROTEIN"/>
    <property type="match status" value="1"/>
</dbReference>
<keyword evidence="4" id="KW-1003">Cell membrane</keyword>
<reference evidence="10" key="1">
    <citation type="submission" date="2020-12" db="EMBL/GenBank/DDBJ databases">
        <title>Bacterial taxonomy.</title>
        <authorList>
            <person name="Pan X."/>
        </authorList>
    </citation>
    <scope>NUCLEOTIDE SEQUENCE</scope>
    <source>
        <strain evidence="10">B2012</strain>
    </source>
</reference>
<dbReference type="Pfam" id="PF00528">
    <property type="entry name" value="BPD_transp_1"/>
    <property type="match status" value="1"/>
</dbReference>
<keyword evidence="7 8" id="KW-0472">Membrane</keyword>
<dbReference type="PANTHER" id="PTHR42929">
    <property type="entry name" value="INNER MEMBRANE ABC TRANSPORTER PERMEASE PROTEIN YDCU-RELATED-RELATED"/>
    <property type="match status" value="1"/>
</dbReference>
<evidence type="ECO:0000313" key="10">
    <source>
        <dbReference type="EMBL" id="MBJ3778868.1"/>
    </source>
</evidence>
<comment type="subcellular location">
    <subcellularLocation>
        <location evidence="1 8">Cell membrane</location>
        <topology evidence="1 8">Multi-pass membrane protein</topology>
    </subcellularLocation>
</comment>
<keyword evidence="11" id="KW-1185">Reference proteome</keyword>
<evidence type="ECO:0000256" key="4">
    <source>
        <dbReference type="ARBA" id="ARBA00022475"/>
    </source>
</evidence>
<dbReference type="Proteomes" id="UP000609531">
    <property type="component" value="Unassembled WGS sequence"/>
</dbReference>
<comment type="caution">
    <text evidence="10">The sequence shown here is derived from an EMBL/GenBank/DDBJ whole genome shotgun (WGS) entry which is preliminary data.</text>
</comment>
<sequence>MAAQQVGPRNATWLLGLPGAAAVIIFVIVPYINIAVMSFRVSSPSRAYDPGFTLDNYARTLGDPLYLGVLWDTVSLAVIVAVVSLVLGFPVAFFLARTRSRWQSLLYALVLSPLLVGVVIRSFGWIVLLANNGVINQLLGMVGIGPLGLMYNRLGVTIGLVHVFLPFMILPIMNAVQSIDPRFEEAARTLGASERRAFFRVVLPLSMPGIQSGAILVFVLAASAYVVPELLGGGRVMTTPTFVMQQLLGTFLWPFGAALALVLSATTLILIWLFTLLTKPVMRGLT</sequence>
<dbReference type="PROSITE" id="PS50928">
    <property type="entry name" value="ABC_TM1"/>
    <property type="match status" value="1"/>
</dbReference>
<name>A0A934IUL6_9HYPH</name>
<feature type="transmembrane region" description="Helical" evidence="8">
    <location>
        <begin position="197"/>
        <end position="227"/>
    </location>
</feature>
<dbReference type="AlphaFoldDB" id="A0A934IUL6"/>
<feature type="transmembrane region" description="Helical" evidence="8">
    <location>
        <begin position="251"/>
        <end position="277"/>
    </location>
</feature>
<evidence type="ECO:0000256" key="6">
    <source>
        <dbReference type="ARBA" id="ARBA00022989"/>
    </source>
</evidence>
<feature type="domain" description="ABC transmembrane type-1" evidence="9">
    <location>
        <begin position="70"/>
        <end position="274"/>
    </location>
</feature>
<keyword evidence="5 8" id="KW-0812">Transmembrane</keyword>
<dbReference type="InterPro" id="IPR000515">
    <property type="entry name" value="MetI-like"/>
</dbReference>
<proteinExistence type="inferred from homology"/>
<organism evidence="10 11">
    <name type="scientific">Acuticoccus mangrovi</name>
    <dbReference type="NCBI Taxonomy" id="2796142"/>
    <lineage>
        <taxon>Bacteria</taxon>
        <taxon>Pseudomonadati</taxon>
        <taxon>Pseudomonadota</taxon>
        <taxon>Alphaproteobacteria</taxon>
        <taxon>Hyphomicrobiales</taxon>
        <taxon>Amorphaceae</taxon>
        <taxon>Acuticoccus</taxon>
    </lineage>
</organism>
<dbReference type="EMBL" id="JAEKJA010000046">
    <property type="protein sequence ID" value="MBJ3778868.1"/>
    <property type="molecule type" value="Genomic_DNA"/>
</dbReference>
<evidence type="ECO:0000256" key="7">
    <source>
        <dbReference type="ARBA" id="ARBA00023136"/>
    </source>
</evidence>
<dbReference type="GO" id="GO:0055085">
    <property type="term" value="P:transmembrane transport"/>
    <property type="evidence" value="ECO:0007669"/>
    <property type="project" value="InterPro"/>
</dbReference>
<keyword evidence="3 8" id="KW-0813">Transport</keyword>
<accession>A0A934IUL6</accession>
<evidence type="ECO:0000256" key="1">
    <source>
        <dbReference type="ARBA" id="ARBA00004651"/>
    </source>
</evidence>
<evidence type="ECO:0000259" key="9">
    <source>
        <dbReference type="PROSITE" id="PS50928"/>
    </source>
</evidence>
<dbReference type="GO" id="GO:0005886">
    <property type="term" value="C:plasma membrane"/>
    <property type="evidence" value="ECO:0007669"/>
    <property type="project" value="UniProtKB-SubCell"/>
</dbReference>
<feature type="transmembrane region" description="Helical" evidence="8">
    <location>
        <begin position="105"/>
        <end position="130"/>
    </location>
</feature>
<protein>
    <submittedName>
        <fullName evidence="10">ABC transporter permease</fullName>
    </submittedName>
</protein>
<gene>
    <name evidence="10" type="ORF">JCR33_24435</name>
</gene>
<evidence type="ECO:0000256" key="2">
    <source>
        <dbReference type="ARBA" id="ARBA00007069"/>
    </source>
</evidence>
<dbReference type="CDD" id="cd06261">
    <property type="entry name" value="TM_PBP2"/>
    <property type="match status" value="1"/>
</dbReference>
<feature type="transmembrane region" description="Helical" evidence="8">
    <location>
        <begin position="74"/>
        <end position="96"/>
    </location>
</feature>
<evidence type="ECO:0000256" key="5">
    <source>
        <dbReference type="ARBA" id="ARBA00022692"/>
    </source>
</evidence>
<dbReference type="Gene3D" id="1.10.3720.10">
    <property type="entry name" value="MetI-like"/>
    <property type="match status" value="1"/>
</dbReference>